<evidence type="ECO:0000313" key="4">
    <source>
        <dbReference type="Proteomes" id="UP001152888"/>
    </source>
</evidence>
<feature type="domain" description="Coiled-coil protein 142 C-terminal" evidence="2">
    <location>
        <begin position="322"/>
        <end position="693"/>
    </location>
</feature>
<accession>A0A9P0NV72</accession>
<keyword evidence="4" id="KW-1185">Reference proteome</keyword>
<dbReference type="Pfam" id="PF14923">
    <property type="entry name" value="CCDC142"/>
    <property type="match status" value="1"/>
</dbReference>
<feature type="coiled-coil region" evidence="1">
    <location>
        <begin position="18"/>
        <end position="45"/>
    </location>
</feature>
<keyword evidence="1" id="KW-0175">Coiled coil</keyword>
<organism evidence="3 4">
    <name type="scientific">Acanthoscelides obtectus</name>
    <name type="common">Bean weevil</name>
    <name type="synonym">Bruchus obtectus</name>
    <dbReference type="NCBI Taxonomy" id="200917"/>
    <lineage>
        <taxon>Eukaryota</taxon>
        <taxon>Metazoa</taxon>
        <taxon>Ecdysozoa</taxon>
        <taxon>Arthropoda</taxon>
        <taxon>Hexapoda</taxon>
        <taxon>Insecta</taxon>
        <taxon>Pterygota</taxon>
        <taxon>Neoptera</taxon>
        <taxon>Endopterygota</taxon>
        <taxon>Coleoptera</taxon>
        <taxon>Polyphaga</taxon>
        <taxon>Cucujiformia</taxon>
        <taxon>Chrysomeloidea</taxon>
        <taxon>Chrysomelidae</taxon>
        <taxon>Bruchinae</taxon>
        <taxon>Bruchini</taxon>
        <taxon>Acanthoscelides</taxon>
    </lineage>
</organism>
<dbReference type="AlphaFoldDB" id="A0A9P0NV72"/>
<proteinExistence type="predicted"/>
<dbReference type="InterPro" id="IPR026700">
    <property type="entry name" value="CCDC142"/>
</dbReference>
<dbReference type="InterPro" id="IPR055350">
    <property type="entry name" value="CCDC142_C"/>
</dbReference>
<evidence type="ECO:0000313" key="3">
    <source>
        <dbReference type="EMBL" id="CAH1957678.1"/>
    </source>
</evidence>
<name>A0A9P0NV72_ACAOB</name>
<reference evidence="3" key="1">
    <citation type="submission" date="2022-03" db="EMBL/GenBank/DDBJ databases">
        <authorList>
            <person name="Sayadi A."/>
        </authorList>
    </citation>
    <scope>NUCLEOTIDE SEQUENCE</scope>
</reference>
<dbReference type="PANTHER" id="PTHR21436:SF2">
    <property type="entry name" value="COILED-COIL DOMAIN-CONTAINING PROTEIN 142"/>
    <property type="match status" value="1"/>
</dbReference>
<evidence type="ECO:0000259" key="2">
    <source>
        <dbReference type="Pfam" id="PF14923"/>
    </source>
</evidence>
<dbReference type="PANTHER" id="PTHR21436">
    <property type="entry name" value="COILED-COIL DOMAIN-CONTAINING PROTEIN 142"/>
    <property type="match status" value="1"/>
</dbReference>
<dbReference type="Proteomes" id="UP001152888">
    <property type="component" value="Unassembled WGS sequence"/>
</dbReference>
<gene>
    <name evidence="3" type="ORF">ACAOBT_LOCUS2241</name>
</gene>
<evidence type="ECO:0000256" key="1">
    <source>
        <dbReference type="SAM" id="Coils"/>
    </source>
</evidence>
<sequence length="748" mass="85946">MSRHTQILAKWLPNLAEYETLFKEYRDLQSNIECLINRCNLLLQKFNMRHTTRMNYLIDENEFQASDIEDLSVTIETMTEKFESIFKQLDMKDLHPLTLAKFANNRKSLWNGKLKLQFLIQDIIQEICSLYLIYGDSLFILAIRISLAFNKLYNLDKKYELKSDISICNNGCPCIMFPMRKFSVTRLLQIVALNRAELCCHKLIDCLLDTYKSYQQDDDDGSDSSSLEIYMTLTKHMTPHQSYERLDEPGIEISEKNENGFANLEELIFHEERRVIGVLQIILKNAPEMLGTDGVRRCKNTGIVKLNTKAQNKALEYYEQILWGEVSNYLEHVILWWASSPLAARLPHSSQHLREWIMQFIPTADIPPVILSALASLADALGVHVTSTSWDQNFRKALVASKVACHPDTGRLFSDVLQELVTLCNQCETTPDWIMGAALNELPLVEQIPVLHRLDHSIHTTRLWSINESKKMANVWNVRGFFKVTQGDIADCMKQLNDMRLADHTLEIEKGGLDVHVQVCALMRAKLVSEVKENMQKLKETPQQCVEGLASVCRTICLANLKMIFPKPSYWKQTVIEGISEKPCDFVEKYLNQILVPVLEATEDYDIANMILTLLCESWLDHIYTNKIKFSEQGACQLLCDFAYVTIWLSNCLVVSETMRTKLLKNEILKRCEGVGRLLLRCPGEKIKMADKHKRKASVAAEVSDAEKSQLMPAEMYVPNQEQWLALRATRKTLFPAPVCCSKYETFK</sequence>
<dbReference type="EMBL" id="CAKOFQ010006672">
    <property type="protein sequence ID" value="CAH1957678.1"/>
    <property type="molecule type" value="Genomic_DNA"/>
</dbReference>
<comment type="caution">
    <text evidence="3">The sequence shown here is derived from an EMBL/GenBank/DDBJ whole genome shotgun (WGS) entry which is preliminary data.</text>
</comment>
<dbReference type="OrthoDB" id="6579237at2759"/>
<protein>
    <recommendedName>
        <fullName evidence="2">Coiled-coil protein 142 C-terminal domain-containing protein</fullName>
    </recommendedName>
</protein>